<proteinExistence type="predicted"/>
<dbReference type="AlphaFoldDB" id="A0A2P2LWZ1"/>
<name>A0A2P2LWZ1_RHIMU</name>
<dbReference type="EMBL" id="GGEC01042013">
    <property type="protein sequence ID" value="MBX22497.1"/>
    <property type="molecule type" value="Transcribed_RNA"/>
</dbReference>
<organism evidence="1">
    <name type="scientific">Rhizophora mucronata</name>
    <name type="common">Asiatic mangrove</name>
    <dbReference type="NCBI Taxonomy" id="61149"/>
    <lineage>
        <taxon>Eukaryota</taxon>
        <taxon>Viridiplantae</taxon>
        <taxon>Streptophyta</taxon>
        <taxon>Embryophyta</taxon>
        <taxon>Tracheophyta</taxon>
        <taxon>Spermatophyta</taxon>
        <taxon>Magnoliopsida</taxon>
        <taxon>eudicotyledons</taxon>
        <taxon>Gunneridae</taxon>
        <taxon>Pentapetalae</taxon>
        <taxon>rosids</taxon>
        <taxon>fabids</taxon>
        <taxon>Malpighiales</taxon>
        <taxon>Rhizophoraceae</taxon>
        <taxon>Rhizophora</taxon>
    </lineage>
</organism>
<reference evidence="1" key="1">
    <citation type="submission" date="2018-02" db="EMBL/GenBank/DDBJ databases">
        <title>Rhizophora mucronata_Transcriptome.</title>
        <authorList>
            <person name="Meera S.P."/>
            <person name="Sreeshan A."/>
            <person name="Augustine A."/>
        </authorList>
    </citation>
    <scope>NUCLEOTIDE SEQUENCE</scope>
    <source>
        <tissue evidence="1">Leaf</tissue>
    </source>
</reference>
<sequence length="95" mass="10897">MQLGNCWRVKASHTMIHDTLKCAKSSTSSTTSLLSSCTIPLKHAQQNISNFVTELESKLCPLNVQIFEFHQLVQLKWQFLYPHMGIEVKPIYTDM</sequence>
<accession>A0A2P2LWZ1</accession>
<evidence type="ECO:0000313" key="1">
    <source>
        <dbReference type="EMBL" id="MBX22492.1"/>
    </source>
</evidence>
<dbReference type="EMBL" id="GGEC01042008">
    <property type="protein sequence ID" value="MBX22492.1"/>
    <property type="molecule type" value="Transcribed_RNA"/>
</dbReference>
<protein>
    <submittedName>
        <fullName evidence="1">Uncharacterized protein</fullName>
    </submittedName>
</protein>